<evidence type="ECO:0000313" key="1">
    <source>
        <dbReference type="EMBL" id="CAH3040357.1"/>
    </source>
</evidence>
<feature type="non-terminal residue" evidence="1">
    <location>
        <position position="1"/>
    </location>
</feature>
<accession>A0AAU9VXQ5</accession>
<evidence type="ECO:0000313" key="2">
    <source>
        <dbReference type="Proteomes" id="UP001159428"/>
    </source>
</evidence>
<sequence length="239" mass="27048">IPKFDCHSEPTTLGPRWTRWFTSFELFADGKGLIITEGTNATTRQRRRAMLLHLAGQDVQEIFSTLANTGEATDYAAAVTALNGYFLPKVNSAFARQKFHRLQQQPGETVLQFVTRLRKEGKDCNFGADFDNQIRDAILCKCRSDYVKRKLLEERDELTLTHIRACRTCLQNQTKEARSQSGARRTKKTDGEQVDYAFRVTNKGQSNMLKLSAGGVELEMLVDSGATNNIIDECTWEDL</sequence>
<gene>
    <name evidence="1" type="ORF">PMEA_00025968</name>
</gene>
<dbReference type="GO" id="GO:0004190">
    <property type="term" value="F:aspartic-type endopeptidase activity"/>
    <property type="evidence" value="ECO:0007669"/>
    <property type="project" value="InterPro"/>
</dbReference>
<proteinExistence type="predicted"/>
<protein>
    <recommendedName>
        <fullName evidence="3">Polyprotein</fullName>
    </recommendedName>
</protein>
<reference evidence="1 2" key="1">
    <citation type="submission" date="2022-05" db="EMBL/GenBank/DDBJ databases">
        <authorList>
            <consortium name="Genoscope - CEA"/>
            <person name="William W."/>
        </authorList>
    </citation>
    <scope>NUCLEOTIDE SEQUENCE [LARGE SCALE GENOMIC DNA]</scope>
</reference>
<dbReference type="PANTHER" id="PTHR33198">
    <property type="entry name" value="ANK_REP_REGION DOMAIN-CONTAINING PROTEIN-RELATED"/>
    <property type="match status" value="1"/>
</dbReference>
<evidence type="ECO:0008006" key="3">
    <source>
        <dbReference type="Google" id="ProtNLM"/>
    </source>
</evidence>
<dbReference type="Proteomes" id="UP001159428">
    <property type="component" value="Unassembled WGS sequence"/>
</dbReference>
<dbReference type="PANTHER" id="PTHR33198:SF20">
    <property type="entry name" value="RETROTRANSPOSON GAG DOMAIN-CONTAINING PROTEIN"/>
    <property type="match status" value="1"/>
</dbReference>
<name>A0AAU9VXQ5_9CNID</name>
<dbReference type="GO" id="GO:0006508">
    <property type="term" value="P:proteolysis"/>
    <property type="evidence" value="ECO:0007669"/>
    <property type="project" value="InterPro"/>
</dbReference>
<dbReference type="EMBL" id="CALNXJ010000005">
    <property type="protein sequence ID" value="CAH3040357.1"/>
    <property type="molecule type" value="Genomic_DNA"/>
</dbReference>
<organism evidence="1 2">
    <name type="scientific">Pocillopora meandrina</name>
    <dbReference type="NCBI Taxonomy" id="46732"/>
    <lineage>
        <taxon>Eukaryota</taxon>
        <taxon>Metazoa</taxon>
        <taxon>Cnidaria</taxon>
        <taxon>Anthozoa</taxon>
        <taxon>Hexacorallia</taxon>
        <taxon>Scleractinia</taxon>
        <taxon>Astrocoeniina</taxon>
        <taxon>Pocilloporidae</taxon>
        <taxon>Pocillopora</taxon>
    </lineage>
</organism>
<dbReference type="PROSITE" id="PS00141">
    <property type="entry name" value="ASP_PROTEASE"/>
    <property type="match status" value="1"/>
</dbReference>
<keyword evidence="2" id="KW-1185">Reference proteome</keyword>
<dbReference type="InterPro" id="IPR001969">
    <property type="entry name" value="Aspartic_peptidase_AS"/>
</dbReference>
<dbReference type="AlphaFoldDB" id="A0AAU9VXQ5"/>
<comment type="caution">
    <text evidence="1">The sequence shown here is derived from an EMBL/GenBank/DDBJ whole genome shotgun (WGS) entry which is preliminary data.</text>
</comment>